<accession>A0A2W0CG35</accession>
<protein>
    <submittedName>
        <fullName evidence="1">Uncharacterized protein</fullName>
    </submittedName>
</protein>
<name>A0A2W0CG35_9BACL</name>
<evidence type="ECO:0000313" key="2">
    <source>
        <dbReference type="Proteomes" id="UP000247459"/>
    </source>
</evidence>
<organism evidence="1 2">
    <name type="scientific">Paenibacillus illinoisensis</name>
    <dbReference type="NCBI Taxonomy" id="59845"/>
    <lineage>
        <taxon>Bacteria</taxon>
        <taxon>Bacillati</taxon>
        <taxon>Bacillota</taxon>
        <taxon>Bacilli</taxon>
        <taxon>Bacillales</taxon>
        <taxon>Paenibacillaceae</taxon>
        <taxon>Paenibacillus</taxon>
    </lineage>
</organism>
<reference evidence="1 2" key="1">
    <citation type="submission" date="2018-01" db="EMBL/GenBank/DDBJ databases">
        <title>Genome sequence of the PGP bacterium Paenibacillus illinoisensis E3.</title>
        <authorList>
            <person name="Rolli E."/>
            <person name="Marasco R."/>
            <person name="Bessem C."/>
            <person name="Michoud G."/>
            <person name="Gaiarsa S."/>
            <person name="Borin S."/>
            <person name="Daffonchio D."/>
        </authorList>
    </citation>
    <scope>NUCLEOTIDE SEQUENCE [LARGE SCALE GENOMIC DNA]</scope>
    <source>
        <strain evidence="1 2">E3</strain>
    </source>
</reference>
<sequence>MKQILFIGAYEKSDILFYVAKLLSVEDSVLILDVTAHGDYEYAYPKVEGQDGVRQHDRFDVIENATLETYQELQKESKYDLVLVDINRWDELQRWPAADQYYLVSSHDNAVMQRNSILMNALFQDKSQSDLIPVHKLIQESAVFPEEVIQESFTKHPIDWKESFIFYPDERDLESKYMNQHLSMLHTKKLSGDLKSALQCVAAQILGMTPKEAKGLWKQAERGK</sequence>
<proteinExistence type="predicted"/>
<gene>
    <name evidence="1" type="ORF">PIL02S_00551</name>
</gene>
<dbReference type="OrthoDB" id="2610621at2"/>
<dbReference type="RefSeq" id="WP_110756188.1">
    <property type="nucleotide sequence ID" value="NZ_PRLG01000003.1"/>
</dbReference>
<dbReference type="AlphaFoldDB" id="A0A2W0CG35"/>
<dbReference type="Proteomes" id="UP000247459">
    <property type="component" value="Unassembled WGS sequence"/>
</dbReference>
<evidence type="ECO:0000313" key="1">
    <source>
        <dbReference type="EMBL" id="PYY31004.1"/>
    </source>
</evidence>
<comment type="caution">
    <text evidence="1">The sequence shown here is derived from an EMBL/GenBank/DDBJ whole genome shotgun (WGS) entry which is preliminary data.</text>
</comment>
<dbReference type="EMBL" id="PRLG01000003">
    <property type="protein sequence ID" value="PYY31004.1"/>
    <property type="molecule type" value="Genomic_DNA"/>
</dbReference>